<dbReference type="AlphaFoldDB" id="A0A699KZW2"/>
<dbReference type="Pfam" id="PF07727">
    <property type="entry name" value="RVT_2"/>
    <property type="match status" value="1"/>
</dbReference>
<comment type="caution">
    <text evidence="2">The sequence shown here is derived from an EMBL/GenBank/DDBJ whole genome shotgun (WGS) entry which is preliminary data.</text>
</comment>
<protein>
    <submittedName>
        <fullName evidence="2">Retrotransposon protein putative unclassified</fullName>
    </submittedName>
</protein>
<feature type="domain" description="Reverse transcriptase Ty1/copia-type" evidence="1">
    <location>
        <begin position="1"/>
        <end position="54"/>
    </location>
</feature>
<evidence type="ECO:0000313" key="2">
    <source>
        <dbReference type="EMBL" id="GFB13675.1"/>
    </source>
</evidence>
<gene>
    <name evidence="2" type="ORF">Tci_685646</name>
</gene>
<dbReference type="EMBL" id="BKCJ010560043">
    <property type="protein sequence ID" value="GFB13675.1"/>
    <property type="molecule type" value="Genomic_DNA"/>
</dbReference>
<sequence>MDVKSAFLYRRIEEEVYVCQPPGFEDPDYHDKVYKVEKALYGLYQALRAWIYVLSLRQDKYVDEILRKFKYEDFKPASTPMDKEKALLKDSDGDDVDVHL</sequence>
<accession>A0A699KZW2</accession>
<dbReference type="InterPro" id="IPR013103">
    <property type="entry name" value="RVT_2"/>
</dbReference>
<organism evidence="2">
    <name type="scientific">Tanacetum cinerariifolium</name>
    <name type="common">Dalmatian daisy</name>
    <name type="synonym">Chrysanthemum cinerariifolium</name>
    <dbReference type="NCBI Taxonomy" id="118510"/>
    <lineage>
        <taxon>Eukaryota</taxon>
        <taxon>Viridiplantae</taxon>
        <taxon>Streptophyta</taxon>
        <taxon>Embryophyta</taxon>
        <taxon>Tracheophyta</taxon>
        <taxon>Spermatophyta</taxon>
        <taxon>Magnoliopsida</taxon>
        <taxon>eudicotyledons</taxon>
        <taxon>Gunneridae</taxon>
        <taxon>Pentapetalae</taxon>
        <taxon>asterids</taxon>
        <taxon>campanulids</taxon>
        <taxon>Asterales</taxon>
        <taxon>Asteraceae</taxon>
        <taxon>Asteroideae</taxon>
        <taxon>Anthemideae</taxon>
        <taxon>Anthemidinae</taxon>
        <taxon>Tanacetum</taxon>
    </lineage>
</organism>
<reference evidence="2" key="1">
    <citation type="journal article" date="2019" name="Sci. Rep.">
        <title>Draft genome of Tanacetum cinerariifolium, the natural source of mosquito coil.</title>
        <authorList>
            <person name="Yamashiro T."/>
            <person name="Shiraishi A."/>
            <person name="Satake H."/>
            <person name="Nakayama K."/>
        </authorList>
    </citation>
    <scope>NUCLEOTIDE SEQUENCE</scope>
</reference>
<proteinExistence type="predicted"/>
<evidence type="ECO:0000259" key="1">
    <source>
        <dbReference type="Pfam" id="PF07727"/>
    </source>
</evidence>
<feature type="non-terminal residue" evidence="2">
    <location>
        <position position="1"/>
    </location>
</feature>
<name>A0A699KZW2_TANCI</name>